<gene>
    <name evidence="2" type="ORF">KVG85_06165</name>
</gene>
<evidence type="ECO:0000313" key="3">
    <source>
        <dbReference type="Proteomes" id="UP001048763"/>
    </source>
</evidence>
<evidence type="ECO:0000313" key="2">
    <source>
        <dbReference type="EMBL" id="MBV4545692.1"/>
    </source>
</evidence>
<name>A0ABS6RHK4_9PSED</name>
<dbReference type="Proteomes" id="UP001048763">
    <property type="component" value="Unassembled WGS sequence"/>
</dbReference>
<protein>
    <submittedName>
        <fullName evidence="2">DUF4123 domain-containing protein</fullName>
    </submittedName>
</protein>
<evidence type="ECO:0000259" key="1">
    <source>
        <dbReference type="Pfam" id="PF13503"/>
    </source>
</evidence>
<organism evidence="2 3">
    <name type="scientific">Pseudomonas triticicola</name>
    <dbReference type="NCBI Taxonomy" id="2842345"/>
    <lineage>
        <taxon>Bacteria</taxon>
        <taxon>Pseudomonadati</taxon>
        <taxon>Pseudomonadota</taxon>
        <taxon>Gammaproteobacteria</taxon>
        <taxon>Pseudomonadales</taxon>
        <taxon>Pseudomonadaceae</taxon>
        <taxon>Pseudomonas</taxon>
    </lineage>
</organism>
<accession>A0ABS6RHK4</accession>
<dbReference type="Pfam" id="PF13503">
    <property type="entry name" value="DUF4123"/>
    <property type="match status" value="1"/>
</dbReference>
<dbReference type="RefSeq" id="WP_217863279.1">
    <property type="nucleotide sequence ID" value="NZ_JAHSTX010000001.1"/>
</dbReference>
<sequence length="279" mass="31759">MTKSDAAKAWGEAQKNAQSIFAIVEIGLLPEPSRLQFVRADPSRRPLMVQPEFAELRNYGPWLVDVSHMDFEAFLAHEHFTGCTAMASWIRTNCSTDKLAAHLSDALLAKNEAGEVLMIRSYAPEVVPMLHARDDLSWHAWLFGPLQEWWVPAEEDQWHCLKGLNLEKPGRYEPIFLDGKLWTDMEIDPLPYSLTTELEKEAPEVFASTCHGARLKQVKEALDAGRSEGLTDAEDVTLFATLRLMNPKFPENWPMWTQAKERTFREKLPLGIVIQQLSD</sequence>
<reference evidence="2" key="1">
    <citation type="submission" date="2021-06" db="EMBL/GenBank/DDBJ databases">
        <title>Updating the genus Pseudomonas: Description of 43 new species and partition of the Pseudomonas putida group.</title>
        <authorList>
            <person name="Girard L."/>
            <person name="Lood C."/>
            <person name="Vandamme P."/>
            <person name="Rokni-Zadeh H."/>
            <person name="Van Noort V."/>
            <person name="Hofte M."/>
            <person name="Lavigne R."/>
            <person name="De Mot R."/>
        </authorList>
    </citation>
    <scope>NUCLEOTIDE SEQUENCE</scope>
    <source>
        <strain evidence="2">SWRI88</strain>
    </source>
</reference>
<dbReference type="InterPro" id="IPR025391">
    <property type="entry name" value="DUF4123"/>
</dbReference>
<dbReference type="EMBL" id="JAHSTX010000001">
    <property type="protein sequence ID" value="MBV4545692.1"/>
    <property type="molecule type" value="Genomic_DNA"/>
</dbReference>
<feature type="domain" description="DUF4123" evidence="1">
    <location>
        <begin position="21"/>
        <end position="132"/>
    </location>
</feature>
<proteinExistence type="predicted"/>
<keyword evidence="3" id="KW-1185">Reference proteome</keyword>
<comment type="caution">
    <text evidence="2">The sequence shown here is derived from an EMBL/GenBank/DDBJ whole genome shotgun (WGS) entry which is preliminary data.</text>
</comment>